<dbReference type="SUPFAM" id="SSF142906">
    <property type="entry name" value="YjbR-like"/>
    <property type="match status" value="1"/>
</dbReference>
<accession>A0A495J7H3</accession>
<dbReference type="GO" id="GO:0003677">
    <property type="term" value="F:DNA binding"/>
    <property type="evidence" value="ECO:0007669"/>
    <property type="project" value="UniProtKB-KW"/>
</dbReference>
<evidence type="ECO:0000313" key="2">
    <source>
        <dbReference type="Proteomes" id="UP000268007"/>
    </source>
</evidence>
<comment type="caution">
    <text evidence="1">The sequence shown here is derived from an EMBL/GenBank/DDBJ whole genome shotgun (WGS) entry which is preliminary data.</text>
</comment>
<reference evidence="1 2" key="1">
    <citation type="submission" date="2018-10" db="EMBL/GenBank/DDBJ databases">
        <title>Genomic Encyclopedia of Archaeal and Bacterial Type Strains, Phase II (KMG-II): from individual species to whole genera.</title>
        <authorList>
            <person name="Goeker M."/>
        </authorList>
    </citation>
    <scope>NUCLEOTIDE SEQUENCE [LARGE SCALE GENOMIC DNA]</scope>
    <source>
        <strain evidence="1 2">DSM 18602</strain>
    </source>
</reference>
<dbReference type="PANTHER" id="PTHR35145">
    <property type="entry name" value="CYTOPLASMIC PROTEIN-RELATED"/>
    <property type="match status" value="1"/>
</dbReference>
<keyword evidence="1" id="KW-0238">DNA-binding</keyword>
<dbReference type="InterPro" id="IPR007351">
    <property type="entry name" value="YjbR"/>
</dbReference>
<dbReference type="OrthoDB" id="9789813at2"/>
<protein>
    <submittedName>
        <fullName evidence="1">Putative DNA-binding protein (MmcQ/YjbR family)</fullName>
    </submittedName>
</protein>
<dbReference type="EMBL" id="RBKU01000001">
    <property type="protein sequence ID" value="RKR84314.1"/>
    <property type="molecule type" value="Genomic_DNA"/>
</dbReference>
<dbReference type="Proteomes" id="UP000268007">
    <property type="component" value="Unassembled WGS sequence"/>
</dbReference>
<dbReference type="PANTHER" id="PTHR35145:SF1">
    <property type="entry name" value="CYTOPLASMIC PROTEIN"/>
    <property type="match status" value="1"/>
</dbReference>
<dbReference type="Pfam" id="PF04237">
    <property type="entry name" value="YjbR"/>
    <property type="match status" value="1"/>
</dbReference>
<sequence length="115" mass="13202">MTIEDIETICDQFPAVTKDIKWEEYLCFNVGGKMFLITSPDAVPPNAAFKVTPEEFEELASRDGFKPAPHLARYKWVHINDVSRFTKTEWEFYAQQSYNLVVAKLSLKLKNALGL</sequence>
<dbReference type="InterPro" id="IPR058532">
    <property type="entry name" value="YjbR/MT2646/Rv2570-like"/>
</dbReference>
<evidence type="ECO:0000313" key="1">
    <source>
        <dbReference type="EMBL" id="RKR84314.1"/>
    </source>
</evidence>
<keyword evidence="2" id="KW-1185">Reference proteome</keyword>
<dbReference type="AlphaFoldDB" id="A0A495J7H3"/>
<dbReference type="InterPro" id="IPR038056">
    <property type="entry name" value="YjbR-like_sf"/>
</dbReference>
<dbReference type="Gene3D" id="3.90.1150.30">
    <property type="match status" value="1"/>
</dbReference>
<proteinExistence type="predicted"/>
<name>A0A495J7H3_9SPHI</name>
<gene>
    <name evidence="1" type="ORF">BDD43_4548</name>
</gene>
<organism evidence="1 2">
    <name type="scientific">Mucilaginibacter gracilis</name>
    <dbReference type="NCBI Taxonomy" id="423350"/>
    <lineage>
        <taxon>Bacteria</taxon>
        <taxon>Pseudomonadati</taxon>
        <taxon>Bacteroidota</taxon>
        <taxon>Sphingobacteriia</taxon>
        <taxon>Sphingobacteriales</taxon>
        <taxon>Sphingobacteriaceae</taxon>
        <taxon>Mucilaginibacter</taxon>
    </lineage>
</organism>